<keyword evidence="2" id="KW-1185">Reference proteome</keyword>
<accession>A0ACD5ZFW1</accession>
<dbReference type="Proteomes" id="UP001732700">
    <property type="component" value="Chromosome 6C"/>
</dbReference>
<evidence type="ECO:0000313" key="1">
    <source>
        <dbReference type="EnsemblPlants" id="AVESA.00010b.r2.6CG1148710.1.CDS"/>
    </source>
</evidence>
<proteinExistence type="predicted"/>
<name>A0ACD5ZFW1_AVESA</name>
<sequence>MEEDRDSDSLPAAAAAATDVSTSVSVPQAAAMEVPEPEPSRMMVISEGEIQRLKRDLMGLSSSVDRLTQELDGLCTPLVDLSETEDPTITAKSWMKQVRELCYDTGDYLHDVMRSGAEFRIMEARAKNASETFERYNIQSKAPSSSERRRRRLLPAPHADLIDHVHKDMVMVDKVDILMGTEGKLKVVSILGPEGVGKTTLAKRIYRRYIGATESSTGTGTLHCWAFVRVSAKPDIQRLLTSIFTQIQRKRPSRHLNTQQLIDLTAQYLQDKRYFIIIDDLWSAEVWDTVSRAFPHGDCCSRIITTTQTKGVALACCGHQSKQVFTMVPLSFDQSRSLFFRTVFGSESGCPTDLLELSDGIIRKCGGLPLATIHIVSMLPSTLNMQEWTDIRGSLPSTWSTRPHSEWIKEVVTLMYSTLRPHLKTCLLYFGMYPVGYIVRKDDLVKQWVVEGFLDGIEEQGTEEVAGNYFDELVRRGMIQPVNTNKNGKVLSCTLHRMIHDVIVKKSMEENFVITMDYFQSAIPLPDKVRRLSIQFGVATSAHIPDGILVSKVRSLAFFGLFQCLPSIHEYSVLRVLILHISSDQDKGSIDLAGIGELLRLRYLKIACNIIVKLPEEMQGQQYLETLEVEATLSAIPWDIGELSRLCILSFAVTELSSEDICTLQELVALTALSVYMKTPSTECIVVSKGGFCDLKFFTFWCNAPFLMIEENAMPNIQKLKLCFNAHGTRQDGKKPITIRHLPTLQEIYVKIGGTVSDAGSTLEDAVTNHARNPIPVVQLMESREDQEYESLEEQDEIMEEYEHEYTRTEEKGLGERENMEGDTNETQNDGTEKDENKYADSRISMLTGSASRLAVPATIGLIMSLVFTGLVDKALSHMEPAELYDNVSKLAAQIIPQLKLTVEAAESSEDKVFLEKLVRELKSYFNELEETKDDTGPSNQVRYYYPQIASE</sequence>
<reference evidence="1" key="1">
    <citation type="submission" date="2021-05" db="EMBL/GenBank/DDBJ databases">
        <authorList>
            <person name="Scholz U."/>
            <person name="Mascher M."/>
            <person name="Fiebig A."/>
        </authorList>
    </citation>
    <scope>NUCLEOTIDE SEQUENCE [LARGE SCALE GENOMIC DNA]</scope>
</reference>
<organism evidence="1 2">
    <name type="scientific">Avena sativa</name>
    <name type="common">Oat</name>
    <dbReference type="NCBI Taxonomy" id="4498"/>
    <lineage>
        <taxon>Eukaryota</taxon>
        <taxon>Viridiplantae</taxon>
        <taxon>Streptophyta</taxon>
        <taxon>Embryophyta</taxon>
        <taxon>Tracheophyta</taxon>
        <taxon>Spermatophyta</taxon>
        <taxon>Magnoliopsida</taxon>
        <taxon>Liliopsida</taxon>
        <taxon>Poales</taxon>
        <taxon>Poaceae</taxon>
        <taxon>BOP clade</taxon>
        <taxon>Pooideae</taxon>
        <taxon>Poodae</taxon>
        <taxon>Poeae</taxon>
        <taxon>Poeae Chloroplast Group 1 (Aveneae type)</taxon>
        <taxon>Aveninae</taxon>
        <taxon>Avena</taxon>
    </lineage>
</organism>
<evidence type="ECO:0000313" key="2">
    <source>
        <dbReference type="Proteomes" id="UP001732700"/>
    </source>
</evidence>
<dbReference type="EnsemblPlants" id="AVESA.00010b.r2.6CG1148710.1">
    <property type="protein sequence ID" value="AVESA.00010b.r2.6CG1148710.1.CDS"/>
    <property type="gene ID" value="AVESA.00010b.r2.6CG1148710"/>
</dbReference>
<reference evidence="1" key="2">
    <citation type="submission" date="2025-09" db="UniProtKB">
        <authorList>
            <consortium name="EnsemblPlants"/>
        </authorList>
    </citation>
    <scope>IDENTIFICATION</scope>
</reference>
<protein>
    <submittedName>
        <fullName evidence="1">Uncharacterized protein</fullName>
    </submittedName>
</protein>